<dbReference type="InterPro" id="IPR008308">
    <property type="entry name" value="YpbB-like"/>
</dbReference>
<organism evidence="2 3">
    <name type="scientific">Bacillus salacetis</name>
    <dbReference type="NCBI Taxonomy" id="2315464"/>
    <lineage>
        <taxon>Bacteria</taxon>
        <taxon>Bacillati</taxon>
        <taxon>Bacillota</taxon>
        <taxon>Bacilli</taxon>
        <taxon>Bacillales</taxon>
        <taxon>Bacillaceae</taxon>
        <taxon>Bacillus</taxon>
    </lineage>
</organism>
<dbReference type="Pfam" id="PF14493">
    <property type="entry name" value="HTH_40"/>
    <property type="match status" value="1"/>
</dbReference>
<evidence type="ECO:0000313" key="3">
    <source>
        <dbReference type="Proteomes" id="UP000265801"/>
    </source>
</evidence>
<dbReference type="OrthoDB" id="2354672at2"/>
<accession>A0A3A1QRC9</accession>
<proteinExistence type="predicted"/>
<reference evidence="2 3" key="1">
    <citation type="submission" date="2018-09" db="EMBL/GenBank/DDBJ databases">
        <title>Bacillus saliacetes sp. nov., isolated from Thai shrimp paste (Ka-pi).</title>
        <authorList>
            <person name="Daroonpunt R."/>
            <person name="Tanasupawat S."/>
            <person name="Yiamsombut S."/>
        </authorList>
    </citation>
    <scope>NUCLEOTIDE SEQUENCE [LARGE SCALE GENOMIC DNA]</scope>
    <source>
        <strain evidence="2 3">SKP7-4</strain>
    </source>
</reference>
<protein>
    <recommendedName>
        <fullName evidence="1">Helicase Helix-turn-helix domain-containing protein</fullName>
    </recommendedName>
</protein>
<evidence type="ECO:0000313" key="2">
    <source>
        <dbReference type="EMBL" id="RIW27998.1"/>
    </source>
</evidence>
<sequence length="351" mass="40878">MSYIEAVVLYCLKKIQGERTVFSIYHLLKGKRSSQTIQDAHLFSLTSLFYSYPIIKREQFERLASGLYERNWITESEPERFVLTNEGQRQLDEFFLKHPFPSSLNGWLYGNSVEILWKRVSLLVQVLSHYIRAEQRYYPVQREREIQKWVKIFLSSPPVPLNELSLSLYEEMVSLVEQVSFPDIPDLLTCRLTGGGYIGLTRGQASERSGLGEDEYWYRFLNILHYIMNDVSGNKSKFPILYSLMSDLVPEISLTQSSEETYKLLKRGHGIIQIARIRKLKESTIEDHVVEIALNDSHFPIEQFVPAEDVKNIIQKAKAVNMRKLKPIKDALPQLSYFQIRLTLARYGDQL</sequence>
<name>A0A3A1QRC9_9BACI</name>
<dbReference type="AlphaFoldDB" id="A0A3A1QRC9"/>
<evidence type="ECO:0000259" key="1">
    <source>
        <dbReference type="Pfam" id="PF14493"/>
    </source>
</evidence>
<dbReference type="PIRSF" id="PIRSF021350">
    <property type="entry name" value="UCP021350"/>
    <property type="match status" value="1"/>
</dbReference>
<gene>
    <name evidence="2" type="ORF">D3H55_22345</name>
</gene>
<keyword evidence="3" id="KW-1185">Reference proteome</keyword>
<dbReference type="Proteomes" id="UP000265801">
    <property type="component" value="Unassembled WGS sequence"/>
</dbReference>
<dbReference type="EMBL" id="QXIR01000049">
    <property type="protein sequence ID" value="RIW27998.1"/>
    <property type="molecule type" value="Genomic_DNA"/>
</dbReference>
<feature type="domain" description="Helicase Helix-turn-helix" evidence="1">
    <location>
        <begin position="258"/>
        <end position="344"/>
    </location>
</feature>
<comment type="caution">
    <text evidence="2">The sequence shown here is derived from an EMBL/GenBank/DDBJ whole genome shotgun (WGS) entry which is preliminary data.</text>
</comment>
<dbReference type="RefSeq" id="WP_119549533.1">
    <property type="nucleotide sequence ID" value="NZ_QXIR01000049.1"/>
</dbReference>
<dbReference type="InterPro" id="IPR029491">
    <property type="entry name" value="Helicase_HTH"/>
</dbReference>